<dbReference type="AlphaFoldDB" id="E4PYP9"/>
<sequence>MSFAHSLLFYINMSEANKRRKSSKKFPFCCWSMGVQGVQYLTSMPSESEPKGSIYVR</sequence>
<reference evidence="1" key="1">
    <citation type="journal article" date="2010" name="J. Clin. Microbiol.">
        <title>Complete nucleotide sequence analysis of plasmids in strains of Staphylococcus aureus clone USA300 reveals a high level of identity among isolates with closely related core genome sequences.</title>
        <authorList>
            <person name="Kennedy A.D."/>
            <person name="Porcella S.F."/>
            <person name="Martens C."/>
            <person name="Whitney A.R."/>
            <person name="Braughton K.R."/>
            <person name="Chen L."/>
            <person name="Craig C.T."/>
            <person name="Tenover F.C."/>
            <person name="Kreiswirth B.N."/>
            <person name="Musser J.M."/>
            <person name="Deleo F.R."/>
        </authorList>
    </citation>
    <scope>NUCLEOTIDE SEQUENCE</scope>
    <source>
        <strain evidence="1">19321</strain>
        <plasmid evidence="1">p19321-P01</plasmid>
    </source>
</reference>
<geneLocation type="plasmid" evidence="1">
    <name>p19321-P01</name>
</geneLocation>
<organism evidence="1">
    <name type="scientific">Staphylococcus aureus</name>
    <dbReference type="NCBI Taxonomy" id="1280"/>
    <lineage>
        <taxon>Bacteria</taxon>
        <taxon>Bacillati</taxon>
        <taxon>Bacillota</taxon>
        <taxon>Bacilli</taxon>
        <taxon>Bacillales</taxon>
        <taxon>Staphylococcaceae</taxon>
        <taxon>Staphylococcus</taxon>
    </lineage>
</organism>
<dbReference type="EMBL" id="CP002148">
    <property type="protein sequence ID" value="ADM29195.1"/>
    <property type="molecule type" value="Genomic_DNA"/>
</dbReference>
<evidence type="ECO:0000313" key="1">
    <source>
        <dbReference type="EMBL" id="ADM29195.1"/>
    </source>
</evidence>
<name>E4PYP9_STAAU</name>
<accession>E4PYP9</accession>
<protein>
    <submittedName>
        <fullName evidence="1">Uncharacterized protein</fullName>
    </submittedName>
</protein>
<gene>
    <name evidence="1" type="ORF">SUO_0002</name>
</gene>
<keyword evidence="1" id="KW-0614">Plasmid</keyword>
<proteinExistence type="predicted"/>